<evidence type="ECO:0000313" key="3">
    <source>
        <dbReference type="EMBL" id="QQR28849.1"/>
    </source>
</evidence>
<dbReference type="AlphaFoldDB" id="A0A1Z2XM88"/>
<gene>
    <name evidence="2" type="ORF">ADH66_02125</name>
    <name evidence="3" type="ORF">I5Q82_12165</name>
</gene>
<dbReference type="EMBL" id="CP021422">
    <property type="protein sequence ID" value="ASB39558.1"/>
    <property type="molecule type" value="Genomic_DNA"/>
</dbReference>
<proteinExistence type="predicted"/>
<reference evidence="4" key="2">
    <citation type="submission" date="2017-05" db="EMBL/GenBank/DDBJ databases">
        <title>Improved OligoMM genomes.</title>
        <authorList>
            <person name="Garzetti D."/>
        </authorList>
    </citation>
    <scope>NUCLEOTIDE SEQUENCE [LARGE SCALE GENOMIC DNA]</scope>
    <source>
        <strain evidence="4">KB18</strain>
    </source>
</reference>
<accession>A0A1Z2XM88</accession>
<feature type="chain" id="PRO_5044568642" evidence="1">
    <location>
        <begin position="24"/>
        <end position="449"/>
    </location>
</feature>
<evidence type="ECO:0000313" key="5">
    <source>
        <dbReference type="Proteomes" id="UP000596035"/>
    </source>
</evidence>
<reference evidence="2" key="1">
    <citation type="journal article" date="2017" name="Genome Announc.">
        <title>High-Quality Whole-Genome Sequences of the Oligo-Mouse-Microbiota Bacterial Community.</title>
        <authorList>
            <person name="Garzetti D."/>
            <person name="Brugiroux S."/>
            <person name="Bunk B."/>
            <person name="Pukall R."/>
            <person name="McCoy K.D."/>
            <person name="Macpherson A.J."/>
            <person name="Stecher B."/>
        </authorList>
    </citation>
    <scope>NUCLEOTIDE SEQUENCE</scope>
    <source>
        <strain evidence="2">KB18</strain>
    </source>
</reference>
<evidence type="ECO:0000256" key="1">
    <source>
        <dbReference type="SAM" id="SignalP"/>
    </source>
</evidence>
<dbReference type="Proteomes" id="UP000196710">
    <property type="component" value="Chromosome"/>
</dbReference>
<dbReference type="EMBL" id="CP065321">
    <property type="protein sequence ID" value="QQR28849.1"/>
    <property type="molecule type" value="Genomic_DNA"/>
</dbReference>
<name>A0A1Z2XM88_9FIRM</name>
<dbReference type="PANTHER" id="PTHR43649">
    <property type="entry name" value="ARABINOSE-BINDING PROTEIN-RELATED"/>
    <property type="match status" value="1"/>
</dbReference>
<dbReference type="Pfam" id="PF01547">
    <property type="entry name" value="SBP_bac_1"/>
    <property type="match status" value="1"/>
</dbReference>
<dbReference type="InterPro" id="IPR050490">
    <property type="entry name" value="Bact_solute-bd_prot1"/>
</dbReference>
<feature type="signal peptide" evidence="1">
    <location>
        <begin position="1"/>
        <end position="23"/>
    </location>
</feature>
<sequence>MKNVKRTLTALLTLALIMALCLPGCGPKDKGPLRICLDLDIRDTMVNQATHDFEKILETLAESGGAQEFEIELVPPEGEERMGALTRLHTEIMSGDGPDLFIINSGWQDDLVFPYPEKAARNGLLLNLDKLMEKSQYTDWDQQVQTVLNAGRTEKGQFIIPLSYQFNMSCFLKEDVTHNPSTDMTWEQMAASEDIIDLASISFDGGSPQKKLSIGDRTVHNTLGKLADYDKEELLFTADEVKARIHKNLELMDLSDNESFGDTPTYYQALVGPGFNTGVSSFYIHAADTVKEDVPLTYIPLYSKPGGVTAAVRSYAAISAGSRHKEEAFLVLDYLLGLESQQGTGFYNQFLAGEGTFLGFPMDSRLMSEEYPVSLAGGAKKWSLTDENFQGLCAVRDAITAVNFFDTVTFGLYNLESDCLDVHTGYTEGDVDALIDEACRVLAMSLKES</sequence>
<reference evidence="3 5" key="3">
    <citation type="submission" date="2020-11" db="EMBL/GenBank/DDBJ databases">
        <title>Closed and high quality bacterial genomes of the OMM12 community.</title>
        <authorList>
            <person name="Marbouty M."/>
            <person name="Lamy-Besnier Q."/>
            <person name="Debarbieux L."/>
            <person name="Koszul R."/>
        </authorList>
    </citation>
    <scope>NUCLEOTIDE SEQUENCE [LARGE SCALE GENOMIC DNA]</scope>
    <source>
        <strain evidence="3 5">KB18</strain>
    </source>
</reference>
<protein>
    <submittedName>
        <fullName evidence="3">Extracellular solute-binding protein</fullName>
    </submittedName>
</protein>
<organism evidence="3 5">
    <name type="scientific">Acutalibacter muris</name>
    <dbReference type="NCBI Taxonomy" id="1796620"/>
    <lineage>
        <taxon>Bacteria</taxon>
        <taxon>Bacillati</taxon>
        <taxon>Bacillota</taxon>
        <taxon>Clostridia</taxon>
        <taxon>Eubacteriales</taxon>
        <taxon>Acutalibacteraceae</taxon>
        <taxon>Acutalibacter</taxon>
    </lineage>
</organism>
<keyword evidence="4" id="KW-1185">Reference proteome</keyword>
<dbReference type="Gene3D" id="3.40.190.10">
    <property type="entry name" value="Periplasmic binding protein-like II"/>
    <property type="match status" value="1"/>
</dbReference>
<keyword evidence="1" id="KW-0732">Signal</keyword>
<dbReference type="SUPFAM" id="SSF53850">
    <property type="entry name" value="Periplasmic binding protein-like II"/>
    <property type="match status" value="1"/>
</dbReference>
<dbReference type="RefSeq" id="WP_066536289.1">
    <property type="nucleotide sequence ID" value="NZ_CP021422.1"/>
</dbReference>
<dbReference type="InterPro" id="IPR006059">
    <property type="entry name" value="SBP"/>
</dbReference>
<evidence type="ECO:0000313" key="4">
    <source>
        <dbReference type="Proteomes" id="UP000196710"/>
    </source>
</evidence>
<dbReference type="Proteomes" id="UP000596035">
    <property type="component" value="Chromosome"/>
</dbReference>
<evidence type="ECO:0000313" key="2">
    <source>
        <dbReference type="EMBL" id="ASB39558.1"/>
    </source>
</evidence>
<dbReference type="PANTHER" id="PTHR43649:SF12">
    <property type="entry name" value="DIACETYLCHITOBIOSE BINDING PROTEIN DASA"/>
    <property type="match status" value="1"/>
</dbReference>
<dbReference type="KEGG" id="amur:ADH66_02125"/>